<dbReference type="SUPFAM" id="SSF53850">
    <property type="entry name" value="Periplasmic binding protein-like II"/>
    <property type="match status" value="1"/>
</dbReference>
<organism evidence="1">
    <name type="scientific">bioreactor metagenome</name>
    <dbReference type="NCBI Taxonomy" id="1076179"/>
    <lineage>
        <taxon>unclassified sequences</taxon>
        <taxon>metagenomes</taxon>
        <taxon>ecological metagenomes</taxon>
    </lineage>
</organism>
<dbReference type="PIRSF" id="PIRSF027386">
    <property type="entry name" value="UCP027386_ABC_sbc_TM0202"/>
    <property type="match status" value="1"/>
</dbReference>
<evidence type="ECO:0000313" key="1">
    <source>
        <dbReference type="EMBL" id="MPM43729.1"/>
    </source>
</evidence>
<dbReference type="Gene3D" id="3.40.190.10">
    <property type="entry name" value="Periplasmic binding protein-like II"/>
    <property type="match status" value="2"/>
</dbReference>
<gene>
    <name evidence="1" type="ORF">SDC9_90406</name>
</gene>
<protein>
    <recommendedName>
        <fullName evidence="2">SsuA/THI5-like domain-containing protein</fullName>
    </recommendedName>
</protein>
<dbReference type="PANTHER" id="PTHR30024">
    <property type="entry name" value="ALIPHATIC SULFONATES-BINDING PROTEIN-RELATED"/>
    <property type="match status" value="1"/>
</dbReference>
<dbReference type="PANTHER" id="PTHR30024:SF46">
    <property type="entry name" value="ABC TRANSPORTER, SUBSTRATE-BINDING LIPOPROTEIN"/>
    <property type="match status" value="1"/>
</dbReference>
<dbReference type="InterPro" id="IPR027024">
    <property type="entry name" value="UCP027386_ABC_sbc_TM0202"/>
</dbReference>
<reference evidence="1" key="1">
    <citation type="submission" date="2019-08" db="EMBL/GenBank/DDBJ databases">
        <authorList>
            <person name="Kucharzyk K."/>
            <person name="Murdoch R.W."/>
            <person name="Higgins S."/>
            <person name="Loffler F."/>
        </authorList>
    </citation>
    <scope>NUCLEOTIDE SEQUENCE</scope>
</reference>
<name>A0A644ZRW0_9ZZZZ</name>
<proteinExistence type="predicted"/>
<dbReference type="Pfam" id="PF12974">
    <property type="entry name" value="Phosphonate-bd"/>
    <property type="match status" value="1"/>
</dbReference>
<accession>A0A644ZRW0</accession>
<dbReference type="PROSITE" id="PS51257">
    <property type="entry name" value="PROKAR_LIPOPROTEIN"/>
    <property type="match status" value="1"/>
</dbReference>
<dbReference type="AlphaFoldDB" id="A0A644ZRW0"/>
<comment type="caution">
    <text evidence="1">The sequence shown here is derived from an EMBL/GenBank/DDBJ whole genome shotgun (WGS) entry which is preliminary data.</text>
</comment>
<dbReference type="EMBL" id="VSSQ01010210">
    <property type="protein sequence ID" value="MPM43729.1"/>
    <property type="molecule type" value="Genomic_DNA"/>
</dbReference>
<evidence type="ECO:0008006" key="2">
    <source>
        <dbReference type="Google" id="ProtNLM"/>
    </source>
</evidence>
<sequence length="353" mass="37652">MKRNISLVLALVLIAMFAITGCTGTATPTPAATAQATATPQTQATATPEAQVPFADKPLVKVAGLKGPTGMGMVELMQANEDEESDNRYEFTIASAPEEIVGLITTGGADIAAVPTNLAATLYKKTNGGVQLAAINTLGILYVLEIGDTVNSIADLKGKELFSSGQGAVPEYALNYILKKNSIDPAKDLTVTYKSEHSELATLMISGDVKLAVVPEPFVTTIMSKNANVRIALNLTDEWNKVEQNATLSMGCIIVRKEFAEQNKELVDKFLAEYKTSIEYVNANVEDASKLVEKFGIMASAALAAKAIPNCNIVYIDGDEMKTKTDAFYDVLFEANPASIGGAKPDEAFYYAK</sequence>